<reference evidence="7 8" key="1">
    <citation type="submission" date="2019-03" db="EMBL/GenBank/DDBJ databases">
        <title>Rhodosporidium diobovatum UCD-FST 08-225 genome sequencing, assembly, and annotation.</title>
        <authorList>
            <person name="Fakankun I.U."/>
            <person name="Fristensky B."/>
            <person name="Levin D.B."/>
        </authorList>
    </citation>
    <scope>NUCLEOTIDE SEQUENCE [LARGE SCALE GENOMIC DNA]</scope>
    <source>
        <strain evidence="7 8">UCD-FST 08-225</strain>
    </source>
</reference>
<feature type="transmembrane region" description="Helical" evidence="6">
    <location>
        <begin position="472"/>
        <end position="493"/>
    </location>
</feature>
<feature type="transmembrane region" description="Helical" evidence="6">
    <location>
        <begin position="275"/>
        <end position="299"/>
    </location>
</feature>
<feature type="transmembrane region" description="Helical" evidence="6">
    <location>
        <begin position="43"/>
        <end position="62"/>
    </location>
</feature>
<feature type="transmembrane region" description="Helical" evidence="6">
    <location>
        <begin position="190"/>
        <end position="208"/>
    </location>
</feature>
<comment type="subcellular location">
    <subcellularLocation>
        <location evidence="1">Membrane</location>
        <topology evidence="1">Multi-pass membrane protein</topology>
    </subcellularLocation>
</comment>
<dbReference type="Proteomes" id="UP000311382">
    <property type="component" value="Unassembled WGS sequence"/>
</dbReference>
<accession>A0A5C5FZZ5</accession>
<dbReference type="PANTHER" id="PTHR45649:SF26">
    <property type="entry name" value="OS04G0435100 PROTEIN"/>
    <property type="match status" value="1"/>
</dbReference>
<evidence type="ECO:0000313" key="8">
    <source>
        <dbReference type="Proteomes" id="UP000311382"/>
    </source>
</evidence>
<dbReference type="GO" id="GO:0022857">
    <property type="term" value="F:transmembrane transporter activity"/>
    <property type="evidence" value="ECO:0007669"/>
    <property type="project" value="InterPro"/>
</dbReference>
<evidence type="ECO:0000256" key="4">
    <source>
        <dbReference type="ARBA" id="ARBA00022989"/>
    </source>
</evidence>
<dbReference type="STRING" id="5288.A0A5C5FZZ5"/>
<dbReference type="PANTHER" id="PTHR45649">
    <property type="entry name" value="AMINO-ACID PERMEASE BAT1"/>
    <property type="match status" value="1"/>
</dbReference>
<organism evidence="7 8">
    <name type="scientific">Rhodotorula diobovata</name>
    <dbReference type="NCBI Taxonomy" id="5288"/>
    <lineage>
        <taxon>Eukaryota</taxon>
        <taxon>Fungi</taxon>
        <taxon>Dikarya</taxon>
        <taxon>Basidiomycota</taxon>
        <taxon>Pucciniomycotina</taxon>
        <taxon>Microbotryomycetes</taxon>
        <taxon>Sporidiobolales</taxon>
        <taxon>Sporidiobolaceae</taxon>
        <taxon>Rhodotorula</taxon>
    </lineage>
</organism>
<comment type="caution">
    <text evidence="7">The sequence shown here is derived from an EMBL/GenBank/DDBJ whole genome shotgun (WGS) entry which is preliminary data.</text>
</comment>
<name>A0A5C5FZZ5_9BASI</name>
<proteinExistence type="predicted"/>
<sequence length="545" mass="57378">MAPHPDAASIEAQVAHKHDDADRLHDLGYEQELQRGWTVLESFGSSFSVISVCTGITTSFLLGMTNGGPGVMSVGWICVSVATMFVATSMAEVVSAVPSAGGPMHWAGVLARPRHSAFAAYATGWFNFLGQAAVTASIVFGNSNLIAALAGMYGFEATPAKILGIHAGLLVLAGLLNSVSVSLLGHLNRLSILMHSAGVFAVGVAVLVKAPTHRSAREVFGTFYDGSGDPGWSVRASPAYVALTGILLAQFTITGFDASAHLAEETKDSGRAAPLGVLISVGASACFGLFYLLSLLFSLQDYQATLESSQPVLHIFLDAFGKTGAAIALGFIVLCVALCGTFSVTSNSRMMYAFARDSGIPKRWFDHVDKRTQAPIRTVWLAVFLAFVLALPSLGSAVAFTAVTSIATIGLYISYVIPIAIAGFDQQRFRTLRGPFHLGAASRPVALIATAYVAFITVVFCLPTANPVDINTLNYAPVAVGIVLVWIVLSWFLGMRKVFHGPAQGSLADSGIMKQTMASRFSSDDKSDEVKDVAAAGSIAQVVTR</sequence>
<evidence type="ECO:0000256" key="2">
    <source>
        <dbReference type="ARBA" id="ARBA00022448"/>
    </source>
</evidence>
<evidence type="ECO:0000256" key="5">
    <source>
        <dbReference type="ARBA" id="ARBA00023136"/>
    </source>
</evidence>
<dbReference type="EMBL" id="SOZI01000035">
    <property type="protein sequence ID" value="TNY21896.1"/>
    <property type="molecule type" value="Genomic_DNA"/>
</dbReference>
<keyword evidence="5 6" id="KW-0472">Membrane</keyword>
<keyword evidence="4 6" id="KW-1133">Transmembrane helix</keyword>
<dbReference type="PIRSF" id="PIRSF006060">
    <property type="entry name" value="AA_transporter"/>
    <property type="match status" value="1"/>
</dbReference>
<keyword evidence="8" id="KW-1185">Reference proteome</keyword>
<dbReference type="OrthoDB" id="4476201at2759"/>
<dbReference type="InterPro" id="IPR002293">
    <property type="entry name" value="AA/rel_permease1"/>
</dbReference>
<feature type="transmembrane region" description="Helical" evidence="6">
    <location>
        <begin position="319"/>
        <end position="344"/>
    </location>
</feature>
<evidence type="ECO:0000256" key="1">
    <source>
        <dbReference type="ARBA" id="ARBA00004141"/>
    </source>
</evidence>
<protein>
    <submittedName>
        <fullName evidence="7">Amino acid/polyamine transporter I</fullName>
    </submittedName>
</protein>
<evidence type="ECO:0000256" key="6">
    <source>
        <dbReference type="SAM" id="Phobius"/>
    </source>
</evidence>
<evidence type="ECO:0000256" key="3">
    <source>
        <dbReference type="ARBA" id="ARBA00022692"/>
    </source>
</evidence>
<dbReference type="AlphaFoldDB" id="A0A5C5FZZ5"/>
<evidence type="ECO:0000313" key="7">
    <source>
        <dbReference type="EMBL" id="TNY21896.1"/>
    </source>
</evidence>
<feature type="transmembrane region" description="Helical" evidence="6">
    <location>
        <begin position="445"/>
        <end position="466"/>
    </location>
</feature>
<keyword evidence="2" id="KW-0813">Transport</keyword>
<dbReference type="GO" id="GO:0016020">
    <property type="term" value="C:membrane"/>
    <property type="evidence" value="ECO:0007669"/>
    <property type="project" value="UniProtKB-SubCell"/>
</dbReference>
<dbReference type="Pfam" id="PF13520">
    <property type="entry name" value="AA_permease_2"/>
    <property type="match status" value="1"/>
</dbReference>
<dbReference type="Gene3D" id="1.20.1740.10">
    <property type="entry name" value="Amino acid/polyamine transporter I"/>
    <property type="match status" value="1"/>
</dbReference>
<gene>
    <name evidence="7" type="ORF">DMC30DRAFT_362654</name>
</gene>
<feature type="transmembrane region" description="Helical" evidence="6">
    <location>
        <begin position="162"/>
        <end position="184"/>
    </location>
</feature>
<feature type="transmembrane region" description="Helical" evidence="6">
    <location>
        <begin position="74"/>
        <end position="98"/>
    </location>
</feature>
<feature type="transmembrane region" description="Helical" evidence="6">
    <location>
        <begin position="379"/>
        <end position="400"/>
    </location>
</feature>
<keyword evidence="3 6" id="KW-0812">Transmembrane</keyword>
<feature type="transmembrane region" description="Helical" evidence="6">
    <location>
        <begin position="406"/>
        <end position="424"/>
    </location>
</feature>